<evidence type="ECO:0000256" key="2">
    <source>
        <dbReference type="ARBA" id="ARBA00004496"/>
    </source>
</evidence>
<dbReference type="PROSITE" id="PS51686">
    <property type="entry name" value="SAM_MT_RSMB_NOP"/>
    <property type="match status" value="1"/>
</dbReference>
<keyword evidence="17" id="KW-1185">Reference proteome</keyword>
<feature type="binding site" evidence="14">
    <location>
        <position position="334"/>
    </location>
    <ligand>
        <name>S-adenosyl-L-methionine</name>
        <dbReference type="ChEBI" id="CHEBI:59789"/>
    </ligand>
</feature>
<dbReference type="PANTHER" id="PTHR22807:SF53">
    <property type="entry name" value="RIBOSOMAL RNA SMALL SUBUNIT METHYLTRANSFERASE B-RELATED"/>
    <property type="match status" value="1"/>
</dbReference>
<reference evidence="17" key="1">
    <citation type="submission" date="2016-10" db="EMBL/GenBank/DDBJ databases">
        <authorList>
            <person name="Varghese N."/>
            <person name="Submissions S."/>
        </authorList>
    </citation>
    <scope>NUCLEOTIDE SEQUENCE [LARGE SCALE GENOMIC DNA]</scope>
    <source>
        <strain evidence="17">S9</strain>
    </source>
</reference>
<dbReference type="AlphaFoldDB" id="A0A1H9QQ72"/>
<dbReference type="STRING" id="1601833.SAMN05518684_102320"/>
<name>A0A1H9QQ72_9BACI</name>
<evidence type="ECO:0000256" key="10">
    <source>
        <dbReference type="ARBA" id="ARBA00022884"/>
    </source>
</evidence>
<dbReference type="Gene3D" id="3.30.70.1170">
    <property type="entry name" value="Sun protein, domain 3"/>
    <property type="match status" value="1"/>
</dbReference>
<feature type="binding site" evidence="14">
    <location>
        <begin position="264"/>
        <end position="270"/>
    </location>
    <ligand>
        <name>S-adenosyl-L-methionine</name>
        <dbReference type="ChEBI" id="CHEBI:59789"/>
    </ligand>
</feature>
<dbReference type="InterPro" id="IPR018314">
    <property type="entry name" value="RsmB/NOL1/NOP2-like_CS"/>
</dbReference>
<accession>A0A1H9QQ72</accession>
<dbReference type="EMBL" id="FOGT01000002">
    <property type="protein sequence ID" value="SER62594.1"/>
    <property type="molecule type" value="Genomic_DNA"/>
</dbReference>
<evidence type="ECO:0000313" key="16">
    <source>
        <dbReference type="EMBL" id="SER62594.1"/>
    </source>
</evidence>
<dbReference type="PROSITE" id="PS01153">
    <property type="entry name" value="NOL1_NOP2_SUN"/>
    <property type="match status" value="1"/>
</dbReference>
<keyword evidence="9 14" id="KW-0949">S-adenosyl-L-methionine</keyword>
<keyword evidence="7 14" id="KW-0489">Methyltransferase</keyword>
<dbReference type="RefSeq" id="WP_093047643.1">
    <property type="nucleotide sequence ID" value="NZ_FOGT01000002.1"/>
</dbReference>
<dbReference type="InterPro" id="IPR054728">
    <property type="entry name" value="RsmB-like_ferredoxin"/>
</dbReference>
<feature type="binding site" evidence="14">
    <location>
        <position position="288"/>
    </location>
    <ligand>
        <name>S-adenosyl-L-methionine</name>
        <dbReference type="ChEBI" id="CHEBI:59789"/>
    </ligand>
</feature>
<evidence type="ECO:0000256" key="8">
    <source>
        <dbReference type="ARBA" id="ARBA00022679"/>
    </source>
</evidence>
<dbReference type="Gene3D" id="3.40.50.150">
    <property type="entry name" value="Vaccinia Virus protein VP39"/>
    <property type="match status" value="1"/>
</dbReference>
<comment type="function">
    <text evidence="1">Specifically methylates the cytosine at position 967 (m5C967) of 16S rRNA.</text>
</comment>
<dbReference type="SUPFAM" id="SSF48013">
    <property type="entry name" value="NusB-like"/>
    <property type="match status" value="1"/>
</dbReference>
<protein>
    <recommendedName>
        <fullName evidence="4">16S rRNA (cytosine(967)-C(5))-methyltransferase</fullName>
        <ecNumber evidence="4">2.1.1.176</ecNumber>
    </recommendedName>
    <alternativeName>
        <fullName evidence="11">16S rRNA m5C967 methyltransferase</fullName>
    </alternativeName>
    <alternativeName>
        <fullName evidence="12">rRNA (cytosine-C(5)-)-methyltransferase RsmB</fullName>
    </alternativeName>
</protein>
<evidence type="ECO:0000256" key="5">
    <source>
        <dbReference type="ARBA" id="ARBA00022490"/>
    </source>
</evidence>
<feature type="active site" description="Nucleophile" evidence="14">
    <location>
        <position position="387"/>
    </location>
</feature>
<dbReference type="PRINTS" id="PR02008">
    <property type="entry name" value="RCMTFAMILY"/>
</dbReference>
<dbReference type="InterPro" id="IPR006027">
    <property type="entry name" value="NusB_RsmB_TIM44"/>
</dbReference>
<comment type="subcellular location">
    <subcellularLocation>
        <location evidence="2">Cytoplasm</location>
    </subcellularLocation>
</comment>
<dbReference type="InterPro" id="IPR029063">
    <property type="entry name" value="SAM-dependent_MTases_sf"/>
</dbReference>
<dbReference type="Proteomes" id="UP000198571">
    <property type="component" value="Unassembled WGS sequence"/>
</dbReference>
<dbReference type="NCBIfam" id="NF011494">
    <property type="entry name" value="PRK14902.1"/>
    <property type="match status" value="1"/>
</dbReference>
<sequence>MKKDLNTATVRDAALEILLKIEKNQAYSNLLINDTIKKMKVPQVDVPLLTELVYGTIQNQMRLDYYLSSFTKKPLKKLDKWVHVLLRMTVYQLVFLDRIPDHAAINEAVEIAKKRGHKGTAGFVNGMLRGLLRGELPSLDKINDNVKRLSVETSHPEWLLKRWINQYGFERAEKTARANLSAPVHSLRVNTARSSVKDVKESLTAEGLEVEEGPLLKESLRLKKGSVINSEAFKQGYVSVQDEGSMLVSHAVDPQPGEKILDACAAPGGKSAHMAERMNNEGEIISIDIHDHKVKLVKEQQKRLNLSVIKGETADARKLHEKFAPETFDKILVDAPCSGLGVIQRKPDLKWSKQEDDILRLSSIQEAIVQSVWPLLKKGGRLVYSTCTIDVEENDLLISRFVDTHEDAVFDSQLKDRLPAVISEKNGDLAGKVQLFPGDFGTDGFFISSVMKHD</sequence>
<keyword evidence="8 14" id="KW-0808">Transferase</keyword>
<organism evidence="16 17">
    <name type="scientific">Salipaludibacillus aurantiacus</name>
    <dbReference type="NCBI Taxonomy" id="1601833"/>
    <lineage>
        <taxon>Bacteria</taxon>
        <taxon>Bacillati</taxon>
        <taxon>Bacillota</taxon>
        <taxon>Bacilli</taxon>
        <taxon>Bacillales</taxon>
        <taxon>Bacillaceae</taxon>
    </lineage>
</organism>
<dbReference type="OrthoDB" id="9810297at2"/>
<comment type="catalytic activity">
    <reaction evidence="13">
        <text>cytidine(967) in 16S rRNA + S-adenosyl-L-methionine = 5-methylcytidine(967) in 16S rRNA + S-adenosyl-L-homocysteine + H(+)</text>
        <dbReference type="Rhea" id="RHEA:42748"/>
        <dbReference type="Rhea" id="RHEA-COMP:10219"/>
        <dbReference type="Rhea" id="RHEA-COMP:10220"/>
        <dbReference type="ChEBI" id="CHEBI:15378"/>
        <dbReference type="ChEBI" id="CHEBI:57856"/>
        <dbReference type="ChEBI" id="CHEBI:59789"/>
        <dbReference type="ChEBI" id="CHEBI:74483"/>
        <dbReference type="ChEBI" id="CHEBI:82748"/>
        <dbReference type="EC" id="2.1.1.176"/>
    </reaction>
</comment>
<dbReference type="Pfam" id="PF01189">
    <property type="entry name" value="Methyltr_RsmB-F"/>
    <property type="match status" value="1"/>
</dbReference>
<dbReference type="NCBIfam" id="TIGR00563">
    <property type="entry name" value="rsmB"/>
    <property type="match status" value="1"/>
</dbReference>
<proteinExistence type="inferred from homology"/>
<evidence type="ECO:0000256" key="13">
    <source>
        <dbReference type="ARBA" id="ARBA00047283"/>
    </source>
</evidence>
<evidence type="ECO:0000256" key="11">
    <source>
        <dbReference type="ARBA" id="ARBA00030399"/>
    </source>
</evidence>
<evidence type="ECO:0000256" key="3">
    <source>
        <dbReference type="ARBA" id="ARBA00007494"/>
    </source>
</evidence>
<dbReference type="GO" id="GO:0008649">
    <property type="term" value="F:rRNA methyltransferase activity"/>
    <property type="evidence" value="ECO:0007669"/>
    <property type="project" value="InterPro"/>
</dbReference>
<feature type="binding site" evidence="14">
    <location>
        <position position="315"/>
    </location>
    <ligand>
        <name>S-adenosyl-L-methionine</name>
        <dbReference type="ChEBI" id="CHEBI:59789"/>
    </ligand>
</feature>
<dbReference type="Gene3D" id="1.10.940.10">
    <property type="entry name" value="NusB-like"/>
    <property type="match status" value="1"/>
</dbReference>
<evidence type="ECO:0000259" key="15">
    <source>
        <dbReference type="PROSITE" id="PS51686"/>
    </source>
</evidence>
<dbReference type="InterPro" id="IPR049560">
    <property type="entry name" value="MeTrfase_RsmB-F_NOP2_cat"/>
</dbReference>
<keyword evidence="10 14" id="KW-0694">RNA-binding</keyword>
<evidence type="ECO:0000256" key="6">
    <source>
        <dbReference type="ARBA" id="ARBA00022552"/>
    </source>
</evidence>
<dbReference type="FunFam" id="1.10.940.10:FF:000006">
    <property type="entry name" value="16S rRNA (Cytosine(967)-C(5))-methyltransferase RsmB"/>
    <property type="match status" value="1"/>
</dbReference>
<dbReference type="InterPro" id="IPR023267">
    <property type="entry name" value="RCMT"/>
</dbReference>
<evidence type="ECO:0000256" key="14">
    <source>
        <dbReference type="PROSITE-ProRule" id="PRU01023"/>
    </source>
</evidence>
<dbReference type="InterPro" id="IPR001678">
    <property type="entry name" value="MeTrfase_RsmB-F_NOP2_dom"/>
</dbReference>
<dbReference type="EC" id="2.1.1.176" evidence="4"/>
<keyword evidence="5" id="KW-0963">Cytoplasm</keyword>
<gene>
    <name evidence="16" type="ORF">SAMN05518684_102320</name>
</gene>
<dbReference type="Pfam" id="PF01029">
    <property type="entry name" value="NusB"/>
    <property type="match status" value="1"/>
</dbReference>
<dbReference type="GO" id="GO:0006355">
    <property type="term" value="P:regulation of DNA-templated transcription"/>
    <property type="evidence" value="ECO:0007669"/>
    <property type="project" value="InterPro"/>
</dbReference>
<feature type="domain" description="SAM-dependent MTase RsmB/NOP-type" evidence="15">
    <location>
        <begin position="175"/>
        <end position="453"/>
    </location>
</feature>
<dbReference type="FunFam" id="3.40.50.150:FF:000022">
    <property type="entry name" value="Ribosomal RNA small subunit methyltransferase B"/>
    <property type="match status" value="1"/>
</dbReference>
<dbReference type="PANTHER" id="PTHR22807">
    <property type="entry name" value="NOP2 YEAST -RELATED NOL1/NOP2/FMU SUN DOMAIN-CONTAINING"/>
    <property type="match status" value="1"/>
</dbReference>
<keyword evidence="6" id="KW-0698">rRNA processing</keyword>
<dbReference type="FunFam" id="3.30.70.1170:FF:000003">
    <property type="entry name" value="16S rRNA (Cytosine(967)-C(5))-methyltransferase RsmB"/>
    <property type="match status" value="1"/>
</dbReference>
<evidence type="ECO:0000256" key="1">
    <source>
        <dbReference type="ARBA" id="ARBA00002724"/>
    </source>
</evidence>
<comment type="similarity">
    <text evidence="3 14">Belongs to the class I-like SAM-binding methyltransferase superfamily. RsmB/NOP family.</text>
</comment>
<evidence type="ECO:0000256" key="7">
    <source>
        <dbReference type="ARBA" id="ARBA00022603"/>
    </source>
</evidence>
<evidence type="ECO:0000256" key="12">
    <source>
        <dbReference type="ARBA" id="ARBA00031088"/>
    </source>
</evidence>
<dbReference type="InterPro" id="IPR004573">
    <property type="entry name" value="rRNA_ssu_MeTfrase_B"/>
</dbReference>
<dbReference type="GO" id="GO:0005737">
    <property type="term" value="C:cytoplasm"/>
    <property type="evidence" value="ECO:0007669"/>
    <property type="project" value="UniProtKB-SubCell"/>
</dbReference>
<dbReference type="GO" id="GO:0003723">
    <property type="term" value="F:RNA binding"/>
    <property type="evidence" value="ECO:0007669"/>
    <property type="project" value="UniProtKB-UniRule"/>
</dbReference>
<dbReference type="SUPFAM" id="SSF53335">
    <property type="entry name" value="S-adenosyl-L-methionine-dependent methyltransferases"/>
    <property type="match status" value="1"/>
</dbReference>
<evidence type="ECO:0000313" key="17">
    <source>
        <dbReference type="Proteomes" id="UP000198571"/>
    </source>
</evidence>
<evidence type="ECO:0000256" key="9">
    <source>
        <dbReference type="ARBA" id="ARBA00022691"/>
    </source>
</evidence>
<dbReference type="CDD" id="cd02440">
    <property type="entry name" value="AdoMet_MTases"/>
    <property type="match status" value="1"/>
</dbReference>
<evidence type="ECO:0000256" key="4">
    <source>
        <dbReference type="ARBA" id="ARBA00012140"/>
    </source>
</evidence>
<dbReference type="InterPro" id="IPR035926">
    <property type="entry name" value="NusB-like_sf"/>
</dbReference>
<dbReference type="Pfam" id="PF22458">
    <property type="entry name" value="RsmF-B_ferredox"/>
    <property type="match status" value="1"/>
</dbReference>